<comment type="caution">
    <text evidence="2">The sequence shown here is derived from an EMBL/GenBank/DDBJ whole genome shotgun (WGS) entry which is preliminary data.</text>
</comment>
<evidence type="ECO:0000256" key="1">
    <source>
        <dbReference type="SAM" id="MobiDB-lite"/>
    </source>
</evidence>
<feature type="compositionally biased region" description="Basic and acidic residues" evidence="1">
    <location>
        <begin position="639"/>
        <end position="658"/>
    </location>
</feature>
<reference evidence="2 3" key="1">
    <citation type="submission" date="2020-08" db="EMBL/GenBank/DDBJ databases">
        <title>Genomic Encyclopedia of Type Strains, Phase IV (KMG-IV): sequencing the most valuable type-strain genomes for metagenomic binning, comparative biology and taxonomic classification.</title>
        <authorList>
            <person name="Goeker M."/>
        </authorList>
    </citation>
    <scope>NUCLEOTIDE SEQUENCE [LARGE SCALE GENOMIC DNA]</scope>
    <source>
        <strain evidence="2 3">YIM 65646</strain>
    </source>
</reference>
<proteinExistence type="predicted"/>
<evidence type="ECO:0008006" key="4">
    <source>
        <dbReference type="Google" id="ProtNLM"/>
    </source>
</evidence>
<evidence type="ECO:0000313" key="3">
    <source>
        <dbReference type="Proteomes" id="UP000548476"/>
    </source>
</evidence>
<dbReference type="EMBL" id="JACHGT010000011">
    <property type="protein sequence ID" value="MBB6037215.1"/>
    <property type="molecule type" value="Genomic_DNA"/>
</dbReference>
<evidence type="ECO:0000313" key="2">
    <source>
        <dbReference type="EMBL" id="MBB6037215.1"/>
    </source>
</evidence>
<feature type="compositionally biased region" description="Polar residues" evidence="1">
    <location>
        <begin position="613"/>
        <end position="622"/>
    </location>
</feature>
<feature type="region of interest" description="Disordered" evidence="1">
    <location>
        <begin position="600"/>
        <end position="669"/>
    </location>
</feature>
<keyword evidence="3" id="KW-1185">Reference proteome</keyword>
<organism evidence="2 3">
    <name type="scientific">Phytomonospora endophytica</name>
    <dbReference type="NCBI Taxonomy" id="714109"/>
    <lineage>
        <taxon>Bacteria</taxon>
        <taxon>Bacillati</taxon>
        <taxon>Actinomycetota</taxon>
        <taxon>Actinomycetes</taxon>
        <taxon>Micromonosporales</taxon>
        <taxon>Micromonosporaceae</taxon>
        <taxon>Phytomonospora</taxon>
    </lineage>
</organism>
<gene>
    <name evidence="2" type="ORF">HNR73_005088</name>
</gene>
<sequence>MTDTPPVTEDQVRARHYPHPAMSRPVVRLVPDAVAPATDVEMEMLGFRAPVIHEPSLTAPRRPLGYPGWALVNDPDNAAVALSAAKAMRTAAASAAMKPSIAVEAYDRIGATVPVTHLPALYEQAARDFLDRGREYWAGIFFSKAREVEIVHALAIDPHYRHLSYVEFAVAGAVTVKALKAYAGELSHGADPKEAYDTFLDLAMRRTKAGVPPWTGLVVQMKDLAKKAGMDVGAALEDIAADLLRLPATRRAPAGFWTAMTPVLLRLVGRDEEARRRIVELFPEERDWWWALLCRFDAAGSIVDVRDWLKRAHRHATGSYGNGSVPAELVALVPSLAPRVDEPVEVGTWANHYGVVDADLVEACVAAGMPVEVPDERVHFALGGWRAHTGLNTLGTLAEWRPLLTTSVTAYLRRESASGLLGHAVLRPIVDEVLHSWVARAENAGLADVEDVLDDLSRALADCPVSPALTAAIAAVDVDGALLRCLRAGIFDEYHWPALDEAVAELKTVTGHSSSWPVMTVWDEAKAIAVGPDGIIARYRFPAGQERYNIGVVYSDGQFLVRSSWGSDDHWSGSPQDQFDGGYVHSSFLNSSLGYASLNPDGQRLSAGEPLQAGSSLNTSDGNAPHVLSDGEAYWDAARPNEDGSPRRIDPKTGHPLDDQTPPARLSVPGLSGEERVLYPHSSLARLPKSIVDSPLGSAAGLAGAVVWGVPSRSTPYQQGDTELIARIRHVDGRHASVRTRARDQWWPHNLLGFPGGDWKVLTHQSNRQVGLAEPESGVTHWRVETGAGDGDKTSYCQAAAGSPLVPPPAFWHFLVPRTAAGSAQLRGIDAESVTTMLGTEEKYIVPVIETLLPGAERQIWIGVHGLVAHAAKQIVRRDKLIEVKAAAVPAVDASVLVNATKGVVHSDWGARYQSALEQIMGFGDLLAGRVDRLESSKPGFELRLHWQHLIGDIEAVAWRAANPAVDAESRTALLALLDVWAQTPFADPDVAVRVSTVDRNAYDAELSGGSLVSADTRYLRHEDIVISVGAAPTAIFATRETGPGWGTAERLRELSRLITENGPVPFDPEAAQAFADGTGLTLATASWLLITVPLYDSWPRDVERDKHLRDTVGIKAKALAPGRTEAERLGEAGVRDLYRGLLPEDPAELWAPGGMRALAERLAERYAELHGRRTVVAESTVEAMTAYNPSAAIGSLLEQMTAPHALSALTADRHDRIVWDDGSSTVEREGAHLSDLLSGLVRAMFTAYYALPAGDVVRASVPELARLIRARLTAPGLIFTASRRWSDSAEVASLRASLGGRPYVRADGKPVDDVTDTGALIVEFHGSYYDVFVRPALIGDTPEGRLARTLTTGWNDPLPIVDLARGDGLAGIVARIESGGLPDGAFEADPSLSAPELVAEVAAAHSLPTDAAALYLQLLALTEPTDRNIRRWNAWTPARHKKAQTALVDAGLVIEATRARAGRKVFIAGQWSALKTPMLPVETAKLDLYGDTPFGSVLPLRPIPDLFAEAWRRRRAGEG</sequence>
<dbReference type="RefSeq" id="WP_184790026.1">
    <property type="nucleotide sequence ID" value="NZ_BONT01000109.1"/>
</dbReference>
<name>A0A841FMH9_9ACTN</name>
<protein>
    <recommendedName>
        <fullName evidence="4">DNA-binding protein</fullName>
    </recommendedName>
</protein>
<dbReference type="Proteomes" id="UP000548476">
    <property type="component" value="Unassembled WGS sequence"/>
</dbReference>
<accession>A0A841FMH9</accession>